<dbReference type="PROSITE" id="PS51257">
    <property type="entry name" value="PROKAR_LIPOPROTEIN"/>
    <property type="match status" value="1"/>
</dbReference>
<reference evidence="3 4" key="1">
    <citation type="submission" date="2021-03" db="EMBL/GenBank/DDBJ databases">
        <authorList>
            <person name="Stanton E."/>
        </authorList>
    </citation>
    <scope>NUCLEOTIDE SEQUENCE [LARGE SCALE GENOMIC DNA]</scope>
    <source>
        <strain evidence="3 4">2020EL-00037</strain>
    </source>
</reference>
<feature type="region of interest" description="Disordered" evidence="1">
    <location>
        <begin position="71"/>
        <end position="96"/>
    </location>
</feature>
<keyword evidence="4" id="KW-1185">Reference proteome</keyword>
<sequence>MSETKMFLMSAGLSLACSALLVAAFSYTDKSSQIEALAKQSKKPVYLSTQEKMNKEMADIMLPLLQKQRKEEEARKKIKKPDTVYAPEQLQNSRGY</sequence>
<keyword evidence="2" id="KW-0732">Signal</keyword>
<dbReference type="RefSeq" id="WP_210846237.1">
    <property type="nucleotide sequence ID" value="NZ_JAGKON010000013.1"/>
</dbReference>
<gene>
    <name evidence="3" type="ORF">J7S78_13620</name>
</gene>
<comment type="caution">
    <text evidence="3">The sequence shown here is derived from an EMBL/GenBank/DDBJ whole genome shotgun (WGS) entry which is preliminary data.</text>
</comment>
<dbReference type="AlphaFoldDB" id="A0AAP2BJ85"/>
<evidence type="ECO:0000313" key="3">
    <source>
        <dbReference type="EMBL" id="MBQ0600831.1"/>
    </source>
</evidence>
<feature type="chain" id="PRO_5042812736" evidence="2">
    <location>
        <begin position="24"/>
        <end position="96"/>
    </location>
</feature>
<evidence type="ECO:0000313" key="4">
    <source>
        <dbReference type="Proteomes" id="UP000673434"/>
    </source>
</evidence>
<accession>A0AAP2BJ85</accession>
<protein>
    <submittedName>
        <fullName evidence="3">Uncharacterized protein</fullName>
    </submittedName>
</protein>
<organism evidence="3 4">
    <name type="scientific">Klebsiella oxytoca</name>
    <dbReference type="NCBI Taxonomy" id="571"/>
    <lineage>
        <taxon>Bacteria</taxon>
        <taxon>Pseudomonadati</taxon>
        <taxon>Pseudomonadota</taxon>
        <taxon>Gammaproteobacteria</taxon>
        <taxon>Enterobacterales</taxon>
        <taxon>Enterobacteriaceae</taxon>
        <taxon>Klebsiella/Raoultella group</taxon>
        <taxon>Klebsiella</taxon>
    </lineage>
</organism>
<evidence type="ECO:0000256" key="1">
    <source>
        <dbReference type="SAM" id="MobiDB-lite"/>
    </source>
</evidence>
<dbReference type="EMBL" id="JAGKON010000013">
    <property type="protein sequence ID" value="MBQ0600831.1"/>
    <property type="molecule type" value="Genomic_DNA"/>
</dbReference>
<proteinExistence type="predicted"/>
<feature type="signal peptide" evidence="2">
    <location>
        <begin position="1"/>
        <end position="23"/>
    </location>
</feature>
<dbReference type="Proteomes" id="UP000673434">
    <property type="component" value="Unassembled WGS sequence"/>
</dbReference>
<name>A0AAP2BJ85_KLEOX</name>
<evidence type="ECO:0000256" key="2">
    <source>
        <dbReference type="SAM" id="SignalP"/>
    </source>
</evidence>